<dbReference type="EMBL" id="CP060131">
    <property type="protein sequence ID" value="QNG54777.1"/>
    <property type="molecule type" value="Genomic_DNA"/>
</dbReference>
<evidence type="ECO:0000313" key="2">
    <source>
        <dbReference type="Proteomes" id="UP000515728"/>
    </source>
</evidence>
<dbReference type="SUPFAM" id="SSF55961">
    <property type="entry name" value="Bet v1-like"/>
    <property type="match status" value="1"/>
</dbReference>
<evidence type="ECO:0000313" key="1">
    <source>
        <dbReference type="EMBL" id="QNG54777.1"/>
    </source>
</evidence>
<keyword evidence="2" id="KW-1185">Reference proteome</keyword>
<accession>A0A7G7MPR6</accession>
<dbReference type="RefSeq" id="WP_185721578.1">
    <property type="nucleotide sequence ID" value="NZ_BAAAWI010000001.1"/>
</dbReference>
<reference evidence="1 2" key="1">
    <citation type="submission" date="2020-08" db="EMBL/GenBank/DDBJ databases">
        <authorList>
            <person name="Mo P."/>
        </authorList>
    </citation>
    <scope>NUCLEOTIDE SEQUENCE [LARGE SCALE GENOMIC DNA]</scope>
    <source>
        <strain evidence="1 2">CGMCC 4.1532</strain>
    </source>
</reference>
<dbReference type="Pfam" id="PF10604">
    <property type="entry name" value="Polyketide_cyc2"/>
    <property type="match status" value="1"/>
</dbReference>
<dbReference type="InterPro" id="IPR023393">
    <property type="entry name" value="START-like_dom_sf"/>
</dbReference>
<dbReference type="InterPro" id="IPR019587">
    <property type="entry name" value="Polyketide_cyclase/dehydratase"/>
</dbReference>
<dbReference type="KEGG" id="ppel:H6H00_13375"/>
<dbReference type="Gene3D" id="3.30.530.20">
    <property type="match status" value="1"/>
</dbReference>
<sequence length="149" mass="16009">MNIEIAEQVDVARPAAQVWTVVADYAGDPRWRAGVAAMDPAPAGPVRPGQTTDERMRFAGRAYRNAGVVGSVGPGRTFTWRTTDGVDAAGSRTVTDAGPDRCTVRLELRVRPHGVERVLAPVLRVLLRRGLRGDLARLRALVESGVEVG</sequence>
<dbReference type="AlphaFoldDB" id="A0A7G7MPR6"/>
<protein>
    <submittedName>
        <fullName evidence="1">SRPBCC family protein</fullName>
    </submittedName>
</protein>
<organism evidence="1 2">
    <name type="scientific">Pseudonocardia petroleophila</name>
    <dbReference type="NCBI Taxonomy" id="37331"/>
    <lineage>
        <taxon>Bacteria</taxon>
        <taxon>Bacillati</taxon>
        <taxon>Actinomycetota</taxon>
        <taxon>Actinomycetes</taxon>
        <taxon>Pseudonocardiales</taxon>
        <taxon>Pseudonocardiaceae</taxon>
        <taxon>Pseudonocardia</taxon>
    </lineage>
</organism>
<dbReference type="Proteomes" id="UP000515728">
    <property type="component" value="Chromosome"/>
</dbReference>
<gene>
    <name evidence="1" type="ORF">H6H00_13375</name>
</gene>
<name>A0A7G7MPR6_9PSEU</name>
<proteinExistence type="predicted"/>